<keyword evidence="1" id="KW-0812">Transmembrane</keyword>
<feature type="transmembrane region" description="Helical" evidence="1">
    <location>
        <begin position="20"/>
        <end position="39"/>
    </location>
</feature>
<proteinExistence type="predicted"/>
<name>A0A6N8G3N0_9CHRO</name>
<keyword evidence="3" id="KW-1185">Reference proteome</keyword>
<organism evidence="2 3">
    <name type="scientific">Gloeocapsopsis dulcis AAB1 = 1H9</name>
    <dbReference type="NCBI Taxonomy" id="1433147"/>
    <lineage>
        <taxon>Bacteria</taxon>
        <taxon>Bacillati</taxon>
        <taxon>Cyanobacteriota</taxon>
        <taxon>Cyanophyceae</taxon>
        <taxon>Oscillatoriophycideae</taxon>
        <taxon>Chroococcales</taxon>
        <taxon>Chroococcaceae</taxon>
        <taxon>Gloeocapsopsis</taxon>
        <taxon>Gloeocapsopsis dulcis</taxon>
    </lineage>
</organism>
<keyword evidence="1" id="KW-0472">Membrane</keyword>
<protein>
    <submittedName>
        <fullName evidence="2">Uncharacterized protein</fullName>
    </submittedName>
</protein>
<reference evidence="2 3" key="1">
    <citation type="journal article" date="2019" name="Front. Microbiol.">
        <title>Genomic Features for Desiccation Tolerance and Sugar Biosynthesis in the Extremophile Gloeocapsopsis sp. UTEX B3054.</title>
        <authorList>
            <person name="Urrejola C."/>
            <person name="Alcorta J."/>
            <person name="Salas L."/>
            <person name="Vasquez M."/>
            <person name="Polz M.F."/>
            <person name="Vicuna R."/>
            <person name="Diez B."/>
        </authorList>
    </citation>
    <scope>NUCLEOTIDE SEQUENCE [LARGE SCALE GENOMIC DNA]</scope>
    <source>
        <strain evidence="2 3">1H9</strain>
    </source>
</reference>
<gene>
    <name evidence="2" type="ORF">BWI75_25795</name>
</gene>
<keyword evidence="1" id="KW-1133">Transmembrane helix</keyword>
<dbReference type="RefSeq" id="WP_206673760.1">
    <property type="nucleotide sequence ID" value="NZ_CAWPEY010000012.1"/>
</dbReference>
<dbReference type="AlphaFoldDB" id="A0A6N8G3N0"/>
<evidence type="ECO:0000313" key="3">
    <source>
        <dbReference type="Proteomes" id="UP000441797"/>
    </source>
</evidence>
<comment type="caution">
    <text evidence="2">The sequence shown here is derived from an EMBL/GenBank/DDBJ whole genome shotgun (WGS) entry which is preliminary data.</text>
</comment>
<dbReference type="EMBL" id="NAPY01000103">
    <property type="protein sequence ID" value="MUL39569.1"/>
    <property type="molecule type" value="Genomic_DNA"/>
</dbReference>
<evidence type="ECO:0000313" key="2">
    <source>
        <dbReference type="EMBL" id="MUL39569.1"/>
    </source>
</evidence>
<dbReference type="Proteomes" id="UP000441797">
    <property type="component" value="Unassembled WGS sequence"/>
</dbReference>
<sequence>NGAGRHERKKSARVLLLHHYILSTTRFFIIGLAIAYPVLCFNSSFQLRIDFNRGEVVENSVVQAECEKR</sequence>
<accession>A0A6N8G3N0</accession>
<evidence type="ECO:0000256" key="1">
    <source>
        <dbReference type="SAM" id="Phobius"/>
    </source>
</evidence>
<feature type="non-terminal residue" evidence="2">
    <location>
        <position position="1"/>
    </location>
</feature>